<name>A0A1L6ZGY2_BACIA</name>
<protein>
    <submittedName>
        <fullName evidence="2">Uncharacterized protein</fullName>
    </submittedName>
</protein>
<dbReference type="Proteomes" id="UP000185426">
    <property type="component" value="Chromosome"/>
</dbReference>
<feature type="transmembrane region" description="Helical" evidence="1">
    <location>
        <begin position="201"/>
        <end position="218"/>
    </location>
</feature>
<keyword evidence="1" id="KW-0812">Transmembrane</keyword>
<evidence type="ECO:0000313" key="2">
    <source>
        <dbReference type="EMBL" id="APT45785.1"/>
    </source>
</evidence>
<reference evidence="2 3" key="1">
    <citation type="submission" date="2016-05" db="EMBL/GenBank/DDBJ databases">
        <title>Complete Genome and Methylome Analysis of Psychrotrophic Bacterial Isolates from Antarctic Lake Untersee.</title>
        <authorList>
            <person name="Fomenkov A."/>
            <person name="Akimov V.N."/>
            <person name="Vasilyeva L.V."/>
            <person name="Andersen D."/>
            <person name="Vincze T."/>
            <person name="Roberts R.J."/>
        </authorList>
    </citation>
    <scope>NUCLEOTIDE SEQUENCE [LARGE SCALE GENOMIC DNA]</scope>
    <source>
        <strain evidence="2 3">U14-5</strain>
    </source>
</reference>
<evidence type="ECO:0000313" key="3">
    <source>
        <dbReference type="Proteomes" id="UP000185426"/>
    </source>
</evidence>
<dbReference type="RefSeq" id="WP_075622078.1">
    <property type="nucleotide sequence ID" value="NZ_CP015607.1"/>
</dbReference>
<sequence>MDFLIKQVSGIYEQDIVSSITITIILLASIWLYKSIKKQYDKLEEERTQTIKDTEDCCADILKNAELAQGSVITESEFYASVSNHLSSIDLESFKKFKILLIKKDRKIKDFQELAMELLNKSKIHNDSIPSKLTNQVSSFLDRLGAIFKPLLATVFIVYFILTVIVNTSNEKELYIYLSIFFYLMVLLLLIASFIDRSIKFKILIINLLIAVIPFLIVLLFKNFILAITSFFICSLIVVIIVKKNLIES</sequence>
<keyword evidence="1" id="KW-0472">Membrane</keyword>
<feature type="transmembrane region" description="Helical" evidence="1">
    <location>
        <begin position="174"/>
        <end position="194"/>
    </location>
</feature>
<accession>A0A1L6ZGY2</accession>
<feature type="transmembrane region" description="Helical" evidence="1">
    <location>
        <begin position="16"/>
        <end position="33"/>
    </location>
</feature>
<gene>
    <name evidence="2" type="ORF">BSA145_07660</name>
</gene>
<dbReference type="AlphaFoldDB" id="A0A1L6ZGY2"/>
<dbReference type="InterPro" id="IPR036259">
    <property type="entry name" value="MFS_trans_sf"/>
</dbReference>
<evidence type="ECO:0000256" key="1">
    <source>
        <dbReference type="SAM" id="Phobius"/>
    </source>
</evidence>
<dbReference type="EMBL" id="CP015607">
    <property type="protein sequence ID" value="APT45785.1"/>
    <property type="molecule type" value="Genomic_DNA"/>
</dbReference>
<dbReference type="SUPFAM" id="SSF103473">
    <property type="entry name" value="MFS general substrate transporter"/>
    <property type="match status" value="1"/>
</dbReference>
<organism evidence="2 3">
    <name type="scientific">Bacillus safensis</name>
    <dbReference type="NCBI Taxonomy" id="561879"/>
    <lineage>
        <taxon>Bacteria</taxon>
        <taxon>Bacillati</taxon>
        <taxon>Bacillota</taxon>
        <taxon>Bacilli</taxon>
        <taxon>Bacillales</taxon>
        <taxon>Bacillaceae</taxon>
        <taxon>Bacillus</taxon>
    </lineage>
</organism>
<keyword evidence="1" id="KW-1133">Transmembrane helix</keyword>
<proteinExistence type="predicted"/>
<feature type="transmembrane region" description="Helical" evidence="1">
    <location>
        <begin position="224"/>
        <end position="242"/>
    </location>
</feature>
<feature type="transmembrane region" description="Helical" evidence="1">
    <location>
        <begin position="146"/>
        <end position="168"/>
    </location>
</feature>